<feature type="compositionally biased region" description="Low complexity" evidence="6">
    <location>
        <begin position="896"/>
        <end position="912"/>
    </location>
</feature>
<keyword evidence="4" id="KW-0967">Endosome</keyword>
<proteinExistence type="predicted"/>
<dbReference type="InterPro" id="IPR038499">
    <property type="entry name" value="BRO1_sf"/>
</dbReference>
<dbReference type="Pfam" id="PF03097">
    <property type="entry name" value="BRO1"/>
    <property type="match status" value="1"/>
</dbReference>
<dbReference type="CDD" id="cd09237">
    <property type="entry name" value="V_ScBro1_like"/>
    <property type="match status" value="1"/>
</dbReference>
<dbReference type="CDD" id="cd09242">
    <property type="entry name" value="BRO1_ScBro1_like"/>
    <property type="match status" value="1"/>
</dbReference>
<dbReference type="PANTHER" id="PTHR23030:SF30">
    <property type="entry name" value="TYROSINE-PROTEIN PHOSPHATASE NON-RECEPTOR TYPE 23"/>
    <property type="match status" value="1"/>
</dbReference>
<feature type="compositionally biased region" description="Pro residues" evidence="6">
    <location>
        <begin position="886"/>
        <end position="895"/>
    </location>
</feature>
<protein>
    <recommendedName>
        <fullName evidence="5">BRO domain-containing protein 1</fullName>
    </recommendedName>
</protein>
<evidence type="ECO:0000256" key="4">
    <source>
        <dbReference type="ARBA" id="ARBA00022753"/>
    </source>
</evidence>
<dbReference type="Gene3D" id="1.20.140.50">
    <property type="entry name" value="alix/aip1 like domains"/>
    <property type="match status" value="1"/>
</dbReference>
<dbReference type="EMBL" id="LMYN01000025">
    <property type="protein sequence ID" value="KSA02530.1"/>
    <property type="molecule type" value="Genomic_DNA"/>
</dbReference>
<feature type="compositionally biased region" description="Polar residues" evidence="6">
    <location>
        <begin position="801"/>
        <end position="814"/>
    </location>
</feature>
<keyword evidence="3" id="KW-0963">Cytoplasm</keyword>
<dbReference type="OrthoDB" id="2141925at2759"/>
<dbReference type="GeneID" id="26838714"/>
<dbReference type="Proteomes" id="UP000054251">
    <property type="component" value="Unassembled WGS sequence"/>
</dbReference>
<dbReference type="RefSeq" id="XP_015468632.1">
    <property type="nucleotide sequence ID" value="XM_015610535.1"/>
</dbReference>
<dbReference type="PROSITE" id="PS51180">
    <property type="entry name" value="BRO1"/>
    <property type="match status" value="1"/>
</dbReference>
<dbReference type="Gene3D" id="1.25.40.280">
    <property type="entry name" value="alix/aip1 like domains"/>
    <property type="match status" value="1"/>
</dbReference>
<evidence type="ECO:0000313" key="8">
    <source>
        <dbReference type="EMBL" id="KSA02530.1"/>
    </source>
</evidence>
<comment type="subcellular location">
    <subcellularLocation>
        <location evidence="2">Cytoplasm</location>
    </subcellularLocation>
    <subcellularLocation>
        <location evidence="1">Endosome</location>
    </subcellularLocation>
</comment>
<evidence type="ECO:0000256" key="3">
    <source>
        <dbReference type="ARBA" id="ARBA00022490"/>
    </source>
</evidence>
<dbReference type="GO" id="GO:0043328">
    <property type="term" value="P:protein transport to vacuole involved in ubiquitin-dependent protein catabolic process via the multivesicular body sorting pathway"/>
    <property type="evidence" value="ECO:0007669"/>
    <property type="project" value="TreeGrafter"/>
</dbReference>
<dbReference type="AlphaFoldDB" id="A0A0V1Q261"/>
<evidence type="ECO:0000256" key="2">
    <source>
        <dbReference type="ARBA" id="ARBA00004496"/>
    </source>
</evidence>
<feature type="domain" description="BRO1" evidence="7">
    <location>
        <begin position="4"/>
        <end position="455"/>
    </location>
</feature>
<dbReference type="Pfam" id="PF13949">
    <property type="entry name" value="ALIX_LYPXL_bnd"/>
    <property type="match status" value="1"/>
</dbReference>
<feature type="region of interest" description="Disordered" evidence="6">
    <location>
        <begin position="801"/>
        <end position="955"/>
    </location>
</feature>
<organism evidence="8 9">
    <name type="scientific">Debaryomyces fabryi</name>
    <dbReference type="NCBI Taxonomy" id="58627"/>
    <lineage>
        <taxon>Eukaryota</taxon>
        <taxon>Fungi</taxon>
        <taxon>Dikarya</taxon>
        <taxon>Ascomycota</taxon>
        <taxon>Saccharomycotina</taxon>
        <taxon>Pichiomycetes</taxon>
        <taxon>Debaryomycetaceae</taxon>
        <taxon>Debaryomyces</taxon>
    </lineage>
</organism>
<dbReference type="InterPro" id="IPR004328">
    <property type="entry name" value="BRO1_dom"/>
</dbReference>
<feature type="compositionally biased region" description="Polar residues" evidence="6">
    <location>
        <begin position="834"/>
        <end position="880"/>
    </location>
</feature>
<evidence type="ECO:0000259" key="7">
    <source>
        <dbReference type="PROSITE" id="PS51180"/>
    </source>
</evidence>
<gene>
    <name evidence="8" type="ORF">AC631_01705</name>
</gene>
<dbReference type="Gene3D" id="1.20.120.560">
    <property type="entry name" value="alix/aip1 in complex with the ypdl late domain"/>
    <property type="match status" value="1"/>
</dbReference>
<evidence type="ECO:0000256" key="5">
    <source>
        <dbReference type="ARBA" id="ARBA00041284"/>
    </source>
</evidence>
<name>A0A0V1Q261_9ASCO</name>
<dbReference type="PANTHER" id="PTHR23030">
    <property type="entry name" value="PCD6 INTERACTING PROTEIN-RELATED"/>
    <property type="match status" value="1"/>
</dbReference>
<evidence type="ECO:0000313" key="9">
    <source>
        <dbReference type="Proteomes" id="UP000054251"/>
    </source>
</evidence>
<keyword evidence="9" id="KW-1185">Reference proteome</keyword>
<feature type="compositionally biased region" description="Polar residues" evidence="6">
    <location>
        <begin position="945"/>
        <end position="955"/>
    </location>
</feature>
<accession>A0A0V1Q261</accession>
<comment type="caution">
    <text evidence="8">The sequence shown here is derived from an EMBL/GenBank/DDBJ whole genome shotgun (WGS) entry which is preliminary data.</text>
</comment>
<evidence type="ECO:0000256" key="6">
    <source>
        <dbReference type="SAM" id="MobiDB-lite"/>
    </source>
</evidence>
<dbReference type="InterPro" id="IPR025304">
    <property type="entry name" value="ALIX_V_dom"/>
</dbReference>
<feature type="compositionally biased region" description="Low complexity" evidence="6">
    <location>
        <begin position="921"/>
        <end position="944"/>
    </location>
</feature>
<reference evidence="8 9" key="1">
    <citation type="submission" date="2015-11" db="EMBL/GenBank/DDBJ databases">
        <title>The genome of Debaryomyces fabryi.</title>
        <authorList>
            <person name="Tafer H."/>
            <person name="Lopandic K."/>
        </authorList>
    </citation>
    <scope>NUCLEOTIDE SEQUENCE [LARGE SCALE GENOMIC DNA]</scope>
    <source>
        <strain evidence="8 9">CBS 789</strain>
    </source>
</reference>
<evidence type="ECO:0000256" key="1">
    <source>
        <dbReference type="ARBA" id="ARBA00004177"/>
    </source>
</evidence>
<dbReference type="SMART" id="SM01041">
    <property type="entry name" value="BRO1"/>
    <property type="match status" value="1"/>
</dbReference>
<sequence>MKTYLFSIPTKKSEETSWTKPLNNYLLSIYGNTTEYQQDLEKFDKLRQDIRGVSADNTGIKLYYNYYSQLELLDLRFPFSTVNRHKKLNFSWYDAFQPSVVHKQTALAFEKACVLFNLGALLSRYAGAKYEEAQRNSSSAAADDTIKESLQILQQTAGIYQFLNENFLHAPSNDLHQGSVKFLEKLMLAQAQEVFVLKVISGDLEQNKNSLIAKLCQGTTNHYTECFNMVSNTNKSAGIGRSQDEFAVIDTNENIDDILGEEEEEDDTTEKDGEPQVTANIDASWIAVIHFKVQFYEALSYYFNGLQLEKNSKYGDSIAYLTKSQNILNEISSNTLKAISKSGSNDSYELLDNYKYQKDAVGIKLTDMNKDNDFIYHDIIPSLITLPEIKPMDGVKTIPINNSKLFNDLNEYNYSNFFSNVVPINIHELLSFYSEEKSQFLRNELDLVDVSNEELASILEYLKMPKSLVNLKEIMNSSKQVDAMSASLGTNISPEVRNIVNEISSKYDADTSNKDHISAIRKEIYNTITESESSLSGKFSESLIKYKDDLVRLKKSLVDASNSDNNLFGLINNDNSHLYSILGKGADSPEFKMLFNVDNSKKQSKSVENEISLLDIDDSQLSGSANSSDSIDSKIKSIEDILHDLNSIKSNKSKLVDTLKKEIHNDDISDILILNSKVKSTNEIKTVIFPEELKKFEPYGKELDKLIEQEKTFINELKSQWANLSEDSKVKEIQSSKQFQNNLIKHQTDKIIQFYSQNWKKYNLGLSAGVDFYNKLLNYARLLKQNIVTAVDTSSQSTLHENFSNMNLGPQQLGLQAPPRASQSYRPSYIDQPGPSQYSTGNFSCNYPSSTRNLPSQYSQPSLHRSSTGGSFASNHSNESPGSYSRPPPALPPKRPSYSSQPAPNAPSQAPYTQFQPPASNPTGNFSSPSNPSNVSQQPDSSSNDLIYNQPSTYQPNMYNFFSSN</sequence>
<dbReference type="GO" id="GO:0005768">
    <property type="term" value="C:endosome"/>
    <property type="evidence" value="ECO:0007669"/>
    <property type="project" value="UniProtKB-SubCell"/>
</dbReference>